<protein>
    <submittedName>
        <fullName evidence="9">Transporter</fullName>
    </submittedName>
</protein>
<feature type="transmembrane region" description="Helical" evidence="7">
    <location>
        <begin position="178"/>
        <end position="198"/>
    </location>
</feature>
<evidence type="ECO:0000256" key="3">
    <source>
        <dbReference type="ARBA" id="ARBA00022692"/>
    </source>
</evidence>
<evidence type="ECO:0000256" key="4">
    <source>
        <dbReference type="ARBA" id="ARBA00022989"/>
    </source>
</evidence>
<dbReference type="Pfam" id="PF06271">
    <property type="entry name" value="RDD"/>
    <property type="match status" value="1"/>
</dbReference>
<feature type="compositionally biased region" description="Gly residues" evidence="6">
    <location>
        <begin position="15"/>
        <end position="27"/>
    </location>
</feature>
<evidence type="ECO:0000259" key="8">
    <source>
        <dbReference type="Pfam" id="PF06271"/>
    </source>
</evidence>
<keyword evidence="2" id="KW-1003">Cell membrane</keyword>
<proteinExistence type="predicted"/>
<comment type="caution">
    <text evidence="9">The sequence shown here is derived from an EMBL/GenBank/DDBJ whole genome shotgun (WGS) entry which is preliminary data.</text>
</comment>
<organism evidence="9 10">
    <name type="scientific">Embleya hyalina</name>
    <dbReference type="NCBI Taxonomy" id="516124"/>
    <lineage>
        <taxon>Bacteria</taxon>
        <taxon>Bacillati</taxon>
        <taxon>Actinomycetota</taxon>
        <taxon>Actinomycetes</taxon>
        <taxon>Kitasatosporales</taxon>
        <taxon>Streptomycetaceae</taxon>
        <taxon>Embleya</taxon>
    </lineage>
</organism>
<sequence>MSQPPGPYGPPPGYGAEGQGAGYGQQPGYGQPAYGQPAYGQPGYGQPDYGQQAGYAQPYGYGPPQNLGDYCASWGRRLGGMLLDGLVMLPVLIPYYIGFGMYVSKTETTSNLDGSETTTYDGGSGPIVLMIVGGVLSFAFGLWQLYRQGKTGQTIGKKAVGIKVLRERDGMPTGFGMAFVRGIAHFLDTIACFLGWLWPLWDDKKQTFADKVCSTVVVKV</sequence>
<feature type="transmembrane region" description="Helical" evidence="7">
    <location>
        <begin position="123"/>
        <end position="143"/>
    </location>
</feature>
<gene>
    <name evidence="9" type="ORF">EHYA_03107</name>
</gene>
<evidence type="ECO:0000256" key="1">
    <source>
        <dbReference type="ARBA" id="ARBA00004651"/>
    </source>
</evidence>
<dbReference type="AlphaFoldDB" id="A0A401YLE4"/>
<dbReference type="Proteomes" id="UP000286931">
    <property type="component" value="Unassembled WGS sequence"/>
</dbReference>
<evidence type="ECO:0000313" key="10">
    <source>
        <dbReference type="Proteomes" id="UP000286931"/>
    </source>
</evidence>
<dbReference type="EMBL" id="BIFH01000017">
    <property type="protein sequence ID" value="GCD95434.1"/>
    <property type="molecule type" value="Genomic_DNA"/>
</dbReference>
<keyword evidence="4 7" id="KW-1133">Transmembrane helix</keyword>
<dbReference type="InterPro" id="IPR010432">
    <property type="entry name" value="RDD"/>
</dbReference>
<evidence type="ECO:0000256" key="7">
    <source>
        <dbReference type="SAM" id="Phobius"/>
    </source>
</evidence>
<dbReference type="OrthoDB" id="9793824at2"/>
<evidence type="ECO:0000256" key="5">
    <source>
        <dbReference type="ARBA" id="ARBA00023136"/>
    </source>
</evidence>
<evidence type="ECO:0000313" key="9">
    <source>
        <dbReference type="EMBL" id="GCD95434.1"/>
    </source>
</evidence>
<dbReference type="InterPro" id="IPR051791">
    <property type="entry name" value="Pra-immunoreactive"/>
</dbReference>
<reference evidence="9 10" key="1">
    <citation type="submission" date="2018-12" db="EMBL/GenBank/DDBJ databases">
        <title>Draft genome sequence of Embleya hyalina NBRC 13850T.</title>
        <authorList>
            <person name="Komaki H."/>
            <person name="Hosoyama A."/>
            <person name="Kimura A."/>
            <person name="Ichikawa N."/>
            <person name="Tamura T."/>
        </authorList>
    </citation>
    <scope>NUCLEOTIDE SEQUENCE [LARGE SCALE GENOMIC DNA]</scope>
    <source>
        <strain evidence="9 10">NBRC 13850</strain>
    </source>
</reference>
<accession>A0A401YLE4</accession>
<keyword evidence="3 7" id="KW-0812">Transmembrane</keyword>
<feature type="domain" description="RDD" evidence="8">
    <location>
        <begin position="72"/>
        <end position="213"/>
    </location>
</feature>
<keyword evidence="10" id="KW-1185">Reference proteome</keyword>
<feature type="region of interest" description="Disordered" evidence="6">
    <location>
        <begin position="1"/>
        <end position="42"/>
    </location>
</feature>
<dbReference type="RefSeq" id="WP_126637529.1">
    <property type="nucleotide sequence ID" value="NZ_BIFH01000017.1"/>
</dbReference>
<feature type="compositionally biased region" description="Low complexity" evidence="6">
    <location>
        <begin position="28"/>
        <end position="42"/>
    </location>
</feature>
<evidence type="ECO:0000256" key="6">
    <source>
        <dbReference type="SAM" id="MobiDB-lite"/>
    </source>
</evidence>
<comment type="subcellular location">
    <subcellularLocation>
        <location evidence="1">Cell membrane</location>
        <topology evidence="1">Multi-pass membrane protein</topology>
    </subcellularLocation>
</comment>
<evidence type="ECO:0000256" key="2">
    <source>
        <dbReference type="ARBA" id="ARBA00022475"/>
    </source>
</evidence>
<keyword evidence="5 7" id="KW-0472">Membrane</keyword>
<dbReference type="PANTHER" id="PTHR36115:SF6">
    <property type="entry name" value="PROLINE-RICH ANTIGEN HOMOLOG"/>
    <property type="match status" value="1"/>
</dbReference>
<feature type="compositionally biased region" description="Pro residues" evidence="6">
    <location>
        <begin position="1"/>
        <end position="13"/>
    </location>
</feature>
<dbReference type="PANTHER" id="PTHR36115">
    <property type="entry name" value="PROLINE-RICH ANTIGEN HOMOLOG-RELATED"/>
    <property type="match status" value="1"/>
</dbReference>
<name>A0A401YLE4_9ACTN</name>
<feature type="transmembrane region" description="Helical" evidence="7">
    <location>
        <begin position="82"/>
        <end position="103"/>
    </location>
</feature>
<dbReference type="GO" id="GO:0005886">
    <property type="term" value="C:plasma membrane"/>
    <property type="evidence" value="ECO:0007669"/>
    <property type="project" value="UniProtKB-SubCell"/>
</dbReference>